<sequence>MRYSHLAALFGLVCAAALAVPAAEAKYEKIKFDDIKTLTFYRGRMTTDSCALRFELTSSNSRAESSWFGIIFMVFFCLIAAAIIISFLDACFSRRPVDGAPPPYSATDNKSWLAGGLAAVGLGSLAAAWQSRRAQAAYPPYGAYGAYGTYDPLYHSALGANRYGYDTHHSSTGMHTSSGFGDTDNR</sequence>
<evidence type="ECO:0000313" key="4">
    <source>
        <dbReference type="Proteomes" id="UP001219933"/>
    </source>
</evidence>
<dbReference type="AlphaFoldDB" id="A0AAF0ETP0"/>
<feature type="signal peptide" evidence="2">
    <location>
        <begin position="1"/>
        <end position="25"/>
    </location>
</feature>
<keyword evidence="4" id="KW-1185">Reference proteome</keyword>
<reference evidence="3" key="1">
    <citation type="submission" date="2023-03" db="EMBL/GenBank/DDBJ databases">
        <title>Mating type loci evolution in Malassezia.</title>
        <authorList>
            <person name="Coelho M.A."/>
        </authorList>
    </citation>
    <scope>NUCLEOTIDE SEQUENCE</scope>
    <source>
        <strain evidence="3">CBS 11721</strain>
    </source>
</reference>
<keyword evidence="1" id="KW-0812">Transmembrane</keyword>
<protein>
    <submittedName>
        <fullName evidence="3">Uncharacterized protein</fullName>
    </submittedName>
</protein>
<keyword evidence="1" id="KW-0472">Membrane</keyword>
<dbReference type="EMBL" id="CP119878">
    <property type="protein sequence ID" value="WFD34474.1"/>
    <property type="molecule type" value="Genomic_DNA"/>
</dbReference>
<organism evidence="3 4">
    <name type="scientific">Malassezia cuniculi</name>
    <dbReference type="NCBI Taxonomy" id="948313"/>
    <lineage>
        <taxon>Eukaryota</taxon>
        <taxon>Fungi</taxon>
        <taxon>Dikarya</taxon>
        <taxon>Basidiomycota</taxon>
        <taxon>Ustilaginomycotina</taxon>
        <taxon>Malasseziomycetes</taxon>
        <taxon>Malasseziales</taxon>
        <taxon>Malasseziaceae</taxon>
        <taxon>Malassezia</taxon>
    </lineage>
</organism>
<dbReference type="Proteomes" id="UP001219933">
    <property type="component" value="Chromosome 2"/>
</dbReference>
<feature type="transmembrane region" description="Helical" evidence="1">
    <location>
        <begin position="67"/>
        <end position="92"/>
    </location>
</feature>
<gene>
    <name evidence="3" type="ORF">MCUN1_001315</name>
</gene>
<evidence type="ECO:0000256" key="2">
    <source>
        <dbReference type="SAM" id="SignalP"/>
    </source>
</evidence>
<evidence type="ECO:0000313" key="3">
    <source>
        <dbReference type="EMBL" id="WFD34474.1"/>
    </source>
</evidence>
<feature type="chain" id="PRO_5042146808" evidence="2">
    <location>
        <begin position="26"/>
        <end position="186"/>
    </location>
</feature>
<accession>A0AAF0ETP0</accession>
<keyword evidence="1" id="KW-1133">Transmembrane helix</keyword>
<keyword evidence="2" id="KW-0732">Signal</keyword>
<evidence type="ECO:0000256" key="1">
    <source>
        <dbReference type="SAM" id="Phobius"/>
    </source>
</evidence>
<proteinExistence type="predicted"/>
<name>A0AAF0ETP0_9BASI</name>